<keyword evidence="4 11" id="KW-0378">Hydrolase</keyword>
<evidence type="ECO:0000256" key="6">
    <source>
        <dbReference type="ARBA" id="ARBA00023145"/>
    </source>
</evidence>
<evidence type="ECO:0000256" key="3">
    <source>
        <dbReference type="ARBA" id="ARBA00022729"/>
    </source>
</evidence>
<dbReference type="EC" id="3.5.1.60" evidence="9"/>
<evidence type="ECO:0000259" key="15">
    <source>
        <dbReference type="Pfam" id="PF15508"/>
    </source>
</evidence>
<dbReference type="Gene3D" id="3.60.60.10">
    <property type="entry name" value="Penicillin V Acylase, Chain A"/>
    <property type="match status" value="1"/>
</dbReference>
<evidence type="ECO:0000256" key="7">
    <source>
        <dbReference type="ARBA" id="ARBA00023180"/>
    </source>
</evidence>
<keyword evidence="5 11" id="KW-0443">Lipid metabolism</keyword>
<name>A0A914C8F8_9BILA</name>
<feature type="domain" description="Choloylglycine hydrolase/NAAA C-terminal" evidence="14">
    <location>
        <begin position="130"/>
        <end position="297"/>
    </location>
</feature>
<keyword evidence="16" id="KW-1185">Reference proteome</keyword>
<dbReference type="PANTHER" id="PTHR28583:SF4">
    <property type="entry name" value="N-ACYLETHANOLAMINE-HYDROLYZING ACID AMIDASE"/>
    <property type="match status" value="1"/>
</dbReference>
<dbReference type="InterPro" id="IPR029130">
    <property type="entry name" value="Acid_ceramidase_N"/>
</dbReference>
<dbReference type="FunFam" id="3.60.60.10:FF:000006">
    <property type="entry name" value="N-acylethanolamine-hydrolyzing acid amidase"/>
    <property type="match status" value="1"/>
</dbReference>
<protein>
    <recommendedName>
        <fullName evidence="10">N-acylethanolamine-hydrolyzing acid amidase</fullName>
        <ecNumber evidence="9">3.5.1.60</ecNumber>
    </recommendedName>
</protein>
<feature type="signal peptide" evidence="13">
    <location>
        <begin position="1"/>
        <end position="21"/>
    </location>
</feature>
<keyword evidence="6" id="KW-0865">Zymogen</keyword>
<proteinExistence type="inferred from homology"/>
<comment type="similarity">
    <text evidence="2 11">Belongs to the acid ceramidase family.</text>
</comment>
<organism evidence="16 17">
    <name type="scientific">Acrobeloides nanus</name>
    <dbReference type="NCBI Taxonomy" id="290746"/>
    <lineage>
        <taxon>Eukaryota</taxon>
        <taxon>Metazoa</taxon>
        <taxon>Ecdysozoa</taxon>
        <taxon>Nematoda</taxon>
        <taxon>Chromadorea</taxon>
        <taxon>Rhabditida</taxon>
        <taxon>Tylenchina</taxon>
        <taxon>Cephalobomorpha</taxon>
        <taxon>Cephaloboidea</taxon>
        <taxon>Cephalobidae</taxon>
        <taxon>Acrobeloides</taxon>
    </lineage>
</organism>
<feature type="chain" id="PRO_5037608926" description="N-acylethanolamine-hydrolyzing acid amidase" evidence="13">
    <location>
        <begin position="22"/>
        <end position="360"/>
    </location>
</feature>
<dbReference type="InterPro" id="IPR016699">
    <property type="entry name" value="Acid_ceramidase-like"/>
</dbReference>
<dbReference type="Pfam" id="PF02275">
    <property type="entry name" value="CBAH"/>
    <property type="match status" value="1"/>
</dbReference>
<evidence type="ECO:0000256" key="5">
    <source>
        <dbReference type="ARBA" id="ARBA00023098"/>
    </source>
</evidence>
<evidence type="ECO:0000256" key="2">
    <source>
        <dbReference type="ARBA" id="ARBA00005730"/>
    </source>
</evidence>
<evidence type="ECO:0000313" key="17">
    <source>
        <dbReference type="WBParaSite" id="ACRNAN_Path_534.g2024.t1"/>
    </source>
</evidence>
<feature type="active site" description="Nucleophile" evidence="12">
    <location>
        <position position="130"/>
    </location>
</feature>
<comment type="subunit">
    <text evidence="8">Heterodimer of an alpha and a beta subunit, produced by autocatalytic cleavage.</text>
</comment>
<evidence type="ECO:0000256" key="9">
    <source>
        <dbReference type="ARBA" id="ARBA00039046"/>
    </source>
</evidence>
<feature type="domain" description="Acid ceramidase N-terminal" evidence="15">
    <location>
        <begin position="28"/>
        <end position="82"/>
    </location>
</feature>
<dbReference type="AlphaFoldDB" id="A0A914C8F8"/>
<comment type="pathway">
    <text evidence="1">Lipid metabolism; fatty acid metabolism.</text>
</comment>
<keyword evidence="3 13" id="KW-0732">Signal</keyword>
<dbReference type="GO" id="GO:0005764">
    <property type="term" value="C:lysosome"/>
    <property type="evidence" value="ECO:0007669"/>
    <property type="project" value="UniProtKB-UniRule"/>
</dbReference>
<evidence type="ECO:0000256" key="12">
    <source>
        <dbReference type="PIRSR" id="PIRSR017632-1"/>
    </source>
</evidence>
<dbReference type="InterPro" id="IPR029132">
    <property type="entry name" value="CBAH/NAAA_C"/>
</dbReference>
<sequence>MWPTSILFLILGLTLILPINGVANELRTPKRYRISLDDPPEIRWNQVIDDHLDAIPAVIDEAKQYVPQPFQRILFWIAEKLIGLFPADYATEMRAIANRTGLPLGEVVGMNILYDITSFDRRHILGPFACTSIVAQDSKGNIFHGRNLDYDMGSLLKNITVIVDFVRNDTIVFTTTTFALYVGVLTGQRPHGYTISLNARYSGAYIDNIIMEFITFFKNPVSFEIRETLEKVETFDEAVKQLSRVHFVAPSYLIMGGVKPGEGAIITRNRWSSADVYKINIEKDRWFLLETNFDHWKKSDDDRRKFGIKFMEDVGRKNLNPSSLFSVLSKNPVNNKQTIFSSVMSAAVPELVYKFTKIRD</sequence>
<dbReference type="PIRSF" id="PIRSF017632">
    <property type="entry name" value="Acid_ceramidase-like"/>
    <property type="match status" value="1"/>
</dbReference>
<evidence type="ECO:0000256" key="11">
    <source>
        <dbReference type="PIRNR" id="PIRNR017632"/>
    </source>
</evidence>
<accession>A0A914C8F8</accession>
<evidence type="ECO:0000313" key="16">
    <source>
        <dbReference type="Proteomes" id="UP000887540"/>
    </source>
</evidence>
<dbReference type="GO" id="GO:0017064">
    <property type="term" value="F:fatty acid amide hydrolase activity"/>
    <property type="evidence" value="ECO:0007669"/>
    <property type="project" value="InterPro"/>
</dbReference>
<evidence type="ECO:0000256" key="1">
    <source>
        <dbReference type="ARBA" id="ARBA00004872"/>
    </source>
</evidence>
<dbReference type="WBParaSite" id="ACRNAN_Path_534.g2024.t1">
    <property type="protein sequence ID" value="ACRNAN_Path_534.g2024.t1"/>
    <property type="gene ID" value="ACRNAN_Path_534.g2024"/>
</dbReference>
<evidence type="ECO:0000259" key="14">
    <source>
        <dbReference type="Pfam" id="PF02275"/>
    </source>
</evidence>
<dbReference type="PANTHER" id="PTHR28583">
    <property type="entry name" value="ACID AMIDASE"/>
    <property type="match status" value="1"/>
</dbReference>
<keyword evidence="7" id="KW-0325">Glycoprotein</keyword>
<dbReference type="CDD" id="cd01903">
    <property type="entry name" value="Ntn_AC_NAAA"/>
    <property type="match status" value="1"/>
</dbReference>
<reference evidence="17" key="1">
    <citation type="submission" date="2022-11" db="UniProtKB">
        <authorList>
            <consortium name="WormBaseParasite"/>
        </authorList>
    </citation>
    <scope>IDENTIFICATION</scope>
</reference>
<dbReference type="GO" id="GO:0047412">
    <property type="term" value="F:N-(long-chain-acyl)ethanolamine deacylase activity"/>
    <property type="evidence" value="ECO:0007669"/>
    <property type="project" value="UniProtKB-EC"/>
</dbReference>
<dbReference type="Proteomes" id="UP000887540">
    <property type="component" value="Unplaced"/>
</dbReference>
<dbReference type="GO" id="GO:0006631">
    <property type="term" value="P:fatty acid metabolic process"/>
    <property type="evidence" value="ECO:0007669"/>
    <property type="project" value="InterPro"/>
</dbReference>
<evidence type="ECO:0000256" key="4">
    <source>
        <dbReference type="ARBA" id="ARBA00022801"/>
    </source>
</evidence>
<evidence type="ECO:0000256" key="8">
    <source>
        <dbReference type="ARBA" id="ARBA00038527"/>
    </source>
</evidence>
<dbReference type="Pfam" id="PF15508">
    <property type="entry name" value="NAAA-beta"/>
    <property type="match status" value="1"/>
</dbReference>
<evidence type="ECO:0000256" key="10">
    <source>
        <dbReference type="ARBA" id="ARBA00040404"/>
    </source>
</evidence>
<evidence type="ECO:0000256" key="13">
    <source>
        <dbReference type="SAM" id="SignalP"/>
    </source>
</evidence>